<accession>A2SM21</accession>
<gene>
    <name evidence="6" type="ordered locus">Mpe_A3657</name>
</gene>
<evidence type="ECO:0000313" key="6">
    <source>
        <dbReference type="EMBL" id="ABM96610.1"/>
    </source>
</evidence>
<dbReference type="EMBL" id="CP000555">
    <property type="protein sequence ID" value="ABM96610.1"/>
    <property type="molecule type" value="Genomic_DNA"/>
</dbReference>
<dbReference type="AlphaFoldDB" id="A2SM21"/>
<evidence type="ECO:0000259" key="4">
    <source>
        <dbReference type="Pfam" id="PF00465"/>
    </source>
</evidence>
<proteinExistence type="inferred from homology"/>
<dbReference type="Pfam" id="PF00465">
    <property type="entry name" value="Fe-ADH"/>
    <property type="match status" value="1"/>
</dbReference>
<protein>
    <submittedName>
        <fullName evidence="6">Putative iron-containing alcohol dehydrogenase</fullName>
    </submittedName>
</protein>
<reference evidence="6 7" key="1">
    <citation type="journal article" date="2007" name="J. Bacteriol.">
        <title>Whole-genome analysis of the methyl tert-butyl ether-degrading beta-proteobacterium Methylibium petroleiphilum PM1.</title>
        <authorList>
            <person name="Kane S.R."/>
            <person name="Chakicherla A.Y."/>
            <person name="Chain P.S.G."/>
            <person name="Schmidt R."/>
            <person name="Shin M.W."/>
            <person name="Legler T.C."/>
            <person name="Scow K.M."/>
            <person name="Larimer F.W."/>
            <person name="Lucas S.M."/>
            <person name="Richardson P.M."/>
            <person name="Hristova K.R."/>
        </authorList>
    </citation>
    <scope>NUCLEOTIDE SEQUENCE [LARGE SCALE GENOMIC DNA]</scope>
    <source>
        <strain evidence="7">ATCC BAA-1232 / LMG 22953 / PM1</strain>
    </source>
</reference>
<dbReference type="InterPro" id="IPR056798">
    <property type="entry name" value="ADH_Fe_C"/>
</dbReference>
<organism evidence="6 7">
    <name type="scientific">Methylibium petroleiphilum (strain ATCC BAA-1232 / LMG 22953 / PM1)</name>
    <dbReference type="NCBI Taxonomy" id="420662"/>
    <lineage>
        <taxon>Bacteria</taxon>
        <taxon>Pseudomonadati</taxon>
        <taxon>Pseudomonadota</taxon>
        <taxon>Betaproteobacteria</taxon>
        <taxon>Burkholderiales</taxon>
        <taxon>Sphaerotilaceae</taxon>
        <taxon>Methylibium</taxon>
    </lineage>
</organism>
<dbReference type="RefSeq" id="WP_011831230.1">
    <property type="nucleotide sequence ID" value="NC_008825.1"/>
</dbReference>
<dbReference type="FunFam" id="3.40.50.1970:FF:000003">
    <property type="entry name" value="Alcohol dehydrogenase, iron-containing"/>
    <property type="match status" value="1"/>
</dbReference>
<dbReference type="PANTHER" id="PTHR11496:SF102">
    <property type="entry name" value="ALCOHOL DEHYDROGENASE 4"/>
    <property type="match status" value="1"/>
</dbReference>
<dbReference type="Proteomes" id="UP000000366">
    <property type="component" value="Chromosome"/>
</dbReference>
<evidence type="ECO:0000256" key="2">
    <source>
        <dbReference type="ARBA" id="ARBA00007358"/>
    </source>
</evidence>
<dbReference type="GO" id="GO:0004022">
    <property type="term" value="F:alcohol dehydrogenase (NAD+) activity"/>
    <property type="evidence" value="ECO:0007669"/>
    <property type="project" value="TreeGrafter"/>
</dbReference>
<evidence type="ECO:0000256" key="3">
    <source>
        <dbReference type="ARBA" id="ARBA00023002"/>
    </source>
</evidence>
<dbReference type="Pfam" id="PF25137">
    <property type="entry name" value="ADH_Fe_C"/>
    <property type="match status" value="1"/>
</dbReference>
<evidence type="ECO:0000259" key="5">
    <source>
        <dbReference type="Pfam" id="PF25137"/>
    </source>
</evidence>
<feature type="domain" description="Alcohol dehydrogenase iron-type/glycerol dehydrogenase GldA" evidence="4">
    <location>
        <begin position="16"/>
        <end position="189"/>
    </location>
</feature>
<evidence type="ECO:0000256" key="1">
    <source>
        <dbReference type="ARBA" id="ARBA00001962"/>
    </source>
</evidence>
<comment type="cofactor">
    <cofactor evidence="1">
        <name>Fe cation</name>
        <dbReference type="ChEBI" id="CHEBI:24875"/>
    </cofactor>
</comment>
<dbReference type="SUPFAM" id="SSF56796">
    <property type="entry name" value="Dehydroquinate synthase-like"/>
    <property type="match status" value="1"/>
</dbReference>
<dbReference type="HOGENOM" id="CLU_007207_0_0_4"/>
<dbReference type="GO" id="GO:0046872">
    <property type="term" value="F:metal ion binding"/>
    <property type="evidence" value="ECO:0007669"/>
    <property type="project" value="InterPro"/>
</dbReference>
<name>A2SM21_METPP</name>
<keyword evidence="3" id="KW-0560">Oxidoreductase</keyword>
<feature type="domain" description="Fe-containing alcohol dehydrogenase-like C-terminal" evidence="5">
    <location>
        <begin position="237"/>
        <end position="410"/>
    </location>
</feature>
<dbReference type="KEGG" id="mpt:Mpe_A3657"/>
<sequence length="420" mass="44223">MHTPVSADETLYFCTPSRVLLAAGARHRVAALCAAQRWRCALIVTDRHFSGRTTVVDALVRSLAAEGLESLVFDGGEPDPSTELCDSATEELLARPGAARIDHVIALGGGSNIDLAKALCLTLPFRRPVASFVGTTRFPGSPLPMLAMPTTSGTGSEITPGAILLQHSSATKVAVMGNALRPAIAVIDPELTLSCPPKVTADAGLDALTHAIESYLTMDATRFDTGGDADPSYSGRNRLTTMFAREAITLCFTHLPRAYHVPDDLRARTGMAYASLFAAMSYASAGLNAVHGLAYALAGLTHASHGSTNAALLPYVMDALRPSRREELADIAAMAGVPRADSDAMARQASVRTRALVQELGVPADLAAFGVPERALDQLVHDGLAVTRLAKAYPQQPPEADYAAIVRRAYAGELSGIETP</sequence>
<dbReference type="InterPro" id="IPR039697">
    <property type="entry name" value="Alcohol_dehydrogenase_Fe"/>
</dbReference>
<dbReference type="PANTHER" id="PTHR11496">
    <property type="entry name" value="ALCOHOL DEHYDROGENASE"/>
    <property type="match status" value="1"/>
</dbReference>
<comment type="similarity">
    <text evidence="2">Belongs to the iron-containing alcohol dehydrogenase family.</text>
</comment>
<dbReference type="eggNOG" id="COG1454">
    <property type="taxonomic scope" value="Bacteria"/>
</dbReference>
<evidence type="ECO:0000313" key="7">
    <source>
        <dbReference type="Proteomes" id="UP000000366"/>
    </source>
</evidence>
<dbReference type="InterPro" id="IPR001670">
    <property type="entry name" value="ADH_Fe/GldA"/>
</dbReference>
<dbReference type="Gene3D" id="3.40.50.1970">
    <property type="match status" value="1"/>
</dbReference>
<dbReference type="STRING" id="420662.Mpe_A3657"/>
<dbReference type="Gene3D" id="1.20.1090.10">
    <property type="entry name" value="Dehydroquinate synthase-like - alpha domain"/>
    <property type="match status" value="1"/>
</dbReference>
<keyword evidence="7" id="KW-1185">Reference proteome</keyword>